<evidence type="ECO:0000313" key="7">
    <source>
        <dbReference type="EMBL" id="KAF8899585.1"/>
    </source>
</evidence>
<evidence type="ECO:0000259" key="6">
    <source>
        <dbReference type="PROSITE" id="PS51387"/>
    </source>
</evidence>
<dbReference type="InterPro" id="IPR006094">
    <property type="entry name" value="Oxid_FAD_bind_N"/>
</dbReference>
<dbReference type="PANTHER" id="PTHR42973">
    <property type="entry name" value="BINDING OXIDOREDUCTASE, PUTATIVE (AFU_ORTHOLOGUE AFUA_1G17690)-RELATED"/>
    <property type="match status" value="1"/>
</dbReference>
<feature type="signal peptide" evidence="5">
    <location>
        <begin position="1"/>
        <end position="20"/>
    </location>
</feature>
<feature type="domain" description="FAD-binding PCMH-type" evidence="6">
    <location>
        <begin position="68"/>
        <end position="238"/>
    </location>
</feature>
<dbReference type="PROSITE" id="PS51387">
    <property type="entry name" value="FAD_PCMH"/>
    <property type="match status" value="1"/>
</dbReference>
<accession>A0A9P5NLV1</accession>
<dbReference type="Gene3D" id="3.40.462.20">
    <property type="match status" value="1"/>
</dbReference>
<dbReference type="InterPro" id="IPR050416">
    <property type="entry name" value="FAD-linked_Oxidoreductase"/>
</dbReference>
<dbReference type="EMBL" id="JADNYJ010000052">
    <property type="protein sequence ID" value="KAF8899585.1"/>
    <property type="molecule type" value="Genomic_DNA"/>
</dbReference>
<reference evidence="7" key="1">
    <citation type="submission" date="2020-11" db="EMBL/GenBank/DDBJ databases">
        <authorList>
            <consortium name="DOE Joint Genome Institute"/>
            <person name="Ahrendt S."/>
            <person name="Riley R."/>
            <person name="Andreopoulos W."/>
            <person name="LaButti K."/>
            <person name="Pangilinan J."/>
            <person name="Ruiz-duenas F.J."/>
            <person name="Barrasa J.M."/>
            <person name="Sanchez-Garcia M."/>
            <person name="Camarero S."/>
            <person name="Miyauchi S."/>
            <person name="Serrano A."/>
            <person name="Linde D."/>
            <person name="Babiker R."/>
            <person name="Drula E."/>
            <person name="Ayuso-Fernandez I."/>
            <person name="Pacheco R."/>
            <person name="Padilla G."/>
            <person name="Ferreira P."/>
            <person name="Barriuso J."/>
            <person name="Kellner H."/>
            <person name="Castanera R."/>
            <person name="Alfaro M."/>
            <person name="Ramirez L."/>
            <person name="Pisabarro A.G."/>
            <person name="Kuo A."/>
            <person name="Tritt A."/>
            <person name="Lipzen A."/>
            <person name="He G."/>
            <person name="Yan M."/>
            <person name="Ng V."/>
            <person name="Cullen D."/>
            <person name="Martin F."/>
            <person name="Rosso M.-N."/>
            <person name="Henrissat B."/>
            <person name="Hibbett D."/>
            <person name="Martinez A.T."/>
            <person name="Grigoriev I.V."/>
        </authorList>
    </citation>
    <scope>NUCLEOTIDE SEQUENCE</scope>
    <source>
        <strain evidence="7">AH 44721</strain>
    </source>
</reference>
<keyword evidence="4" id="KW-0560">Oxidoreductase</keyword>
<comment type="caution">
    <text evidence="7">The sequence shown here is derived from an EMBL/GenBank/DDBJ whole genome shotgun (WGS) entry which is preliminary data.</text>
</comment>
<dbReference type="Gene3D" id="3.30.465.10">
    <property type="match status" value="1"/>
</dbReference>
<dbReference type="GO" id="GO:0016491">
    <property type="term" value="F:oxidoreductase activity"/>
    <property type="evidence" value="ECO:0007669"/>
    <property type="project" value="UniProtKB-KW"/>
</dbReference>
<dbReference type="GO" id="GO:0071949">
    <property type="term" value="F:FAD binding"/>
    <property type="evidence" value="ECO:0007669"/>
    <property type="project" value="InterPro"/>
</dbReference>
<feature type="chain" id="PRO_5040197707" description="FAD-binding PCMH-type domain-containing protein" evidence="5">
    <location>
        <begin position="21"/>
        <end position="494"/>
    </location>
</feature>
<protein>
    <recommendedName>
        <fullName evidence="6">FAD-binding PCMH-type domain-containing protein</fullName>
    </recommendedName>
</protein>
<dbReference type="InterPro" id="IPR016169">
    <property type="entry name" value="FAD-bd_PCMH_sub2"/>
</dbReference>
<evidence type="ECO:0000256" key="3">
    <source>
        <dbReference type="ARBA" id="ARBA00022827"/>
    </source>
</evidence>
<dbReference type="SUPFAM" id="SSF56176">
    <property type="entry name" value="FAD-binding/transporter-associated domain-like"/>
    <property type="match status" value="1"/>
</dbReference>
<dbReference type="InterPro" id="IPR036318">
    <property type="entry name" value="FAD-bd_PCMH-like_sf"/>
</dbReference>
<proteinExistence type="inferred from homology"/>
<sequence>MILCPRNLALLTFLPALALGSIISDVTGILLSDAVCAQIAGAVSSDTAVYYPGDPDYLEAISHWAITSTELSACAVAPGTAADVGIILQILGSTSTPFAVKGGGYASNPGFSSTTGVHISLKRFSEVTYDQASQTVVVGAGLIWDDVYAALEPFNVNVVGGRVPGLGVGGLTLGGGYSYLTNQYGLTVDTVTAFEFVRTDGQVVTVTQASDPDLFFGLKGGGNNFGIVTRFTLQTFPQGQVWGGLIRFTGSSIPNVSQAIANFDANVIDPKAAILSSYDYLFGEPGVAQLLFYDAPTPPDGIFDEFLAIPYSSMDVSTRSFLSMVQVSPANGTSNTRAIIQSGSVLSYTTDILDVVLNETMAWASRISDENGVIVSFTLQPFLPNIYAHNDQATAFPPDRSLSLRPFHIHAAWILPTSDNYFHENAKASVARISNVAVALGQTSLLGAPVVHPNYAIYDTPLADMYGDNLPALRALKVAVDPEDVMGLAGGFKF</sequence>
<dbReference type="Gene3D" id="3.30.43.10">
    <property type="entry name" value="Uridine Diphospho-n-acetylenolpyruvylglucosamine Reductase, domain 2"/>
    <property type="match status" value="1"/>
</dbReference>
<comment type="similarity">
    <text evidence="1">Belongs to the oxygen-dependent FAD-linked oxidoreductase family.</text>
</comment>
<organism evidence="7 8">
    <name type="scientific">Gymnopilus junonius</name>
    <name type="common">Spectacular rustgill mushroom</name>
    <name type="synonym">Gymnopilus spectabilis subsp. junonius</name>
    <dbReference type="NCBI Taxonomy" id="109634"/>
    <lineage>
        <taxon>Eukaryota</taxon>
        <taxon>Fungi</taxon>
        <taxon>Dikarya</taxon>
        <taxon>Basidiomycota</taxon>
        <taxon>Agaricomycotina</taxon>
        <taxon>Agaricomycetes</taxon>
        <taxon>Agaricomycetidae</taxon>
        <taxon>Agaricales</taxon>
        <taxon>Agaricineae</taxon>
        <taxon>Hymenogastraceae</taxon>
        <taxon>Gymnopilus</taxon>
    </lineage>
</organism>
<keyword evidence="8" id="KW-1185">Reference proteome</keyword>
<evidence type="ECO:0000313" key="8">
    <source>
        <dbReference type="Proteomes" id="UP000724874"/>
    </source>
</evidence>
<dbReference type="InterPro" id="IPR016166">
    <property type="entry name" value="FAD-bd_PCMH"/>
</dbReference>
<name>A0A9P5NLV1_GYMJU</name>
<dbReference type="OrthoDB" id="2151789at2759"/>
<dbReference type="Pfam" id="PF01565">
    <property type="entry name" value="FAD_binding_4"/>
    <property type="match status" value="1"/>
</dbReference>
<dbReference type="AlphaFoldDB" id="A0A9P5NLV1"/>
<evidence type="ECO:0000256" key="5">
    <source>
        <dbReference type="SAM" id="SignalP"/>
    </source>
</evidence>
<gene>
    <name evidence="7" type="ORF">CPB84DRAFT_1780125</name>
</gene>
<keyword evidence="3" id="KW-0274">FAD</keyword>
<dbReference type="Proteomes" id="UP000724874">
    <property type="component" value="Unassembled WGS sequence"/>
</dbReference>
<keyword evidence="5" id="KW-0732">Signal</keyword>
<evidence type="ECO:0000256" key="2">
    <source>
        <dbReference type="ARBA" id="ARBA00022630"/>
    </source>
</evidence>
<dbReference type="PANTHER" id="PTHR42973:SF13">
    <property type="entry name" value="FAD-BINDING PCMH-TYPE DOMAIN-CONTAINING PROTEIN"/>
    <property type="match status" value="1"/>
</dbReference>
<evidence type="ECO:0000256" key="1">
    <source>
        <dbReference type="ARBA" id="ARBA00005466"/>
    </source>
</evidence>
<evidence type="ECO:0000256" key="4">
    <source>
        <dbReference type="ARBA" id="ARBA00023002"/>
    </source>
</evidence>
<keyword evidence="2" id="KW-0285">Flavoprotein</keyword>
<dbReference type="InterPro" id="IPR016167">
    <property type="entry name" value="FAD-bd_PCMH_sub1"/>
</dbReference>